<dbReference type="GO" id="GO:0005524">
    <property type="term" value="F:ATP binding"/>
    <property type="evidence" value="ECO:0007669"/>
    <property type="project" value="UniProtKB-UniRule"/>
</dbReference>
<keyword evidence="1 3" id="KW-0547">Nucleotide-binding</keyword>
<comment type="function">
    <text evidence="3">Catalyzes the phosphorylation of the 3'-hydroxyl group of dephosphocoenzyme A to form coenzyme A.</text>
</comment>
<comment type="caution">
    <text evidence="4">The sequence shown here is derived from an EMBL/GenBank/DDBJ whole genome shotgun (WGS) entry which is preliminary data.</text>
</comment>
<dbReference type="EMBL" id="JAUMVS010000004">
    <property type="protein sequence ID" value="MDO4841175.1"/>
    <property type="molecule type" value="Genomic_DNA"/>
</dbReference>
<keyword evidence="3 4" id="KW-0808">Transferase</keyword>
<organism evidence="4 5">
    <name type="scientific">Phoenicibacter congonensis</name>
    <dbReference type="NCBI Taxonomy" id="1944646"/>
    <lineage>
        <taxon>Bacteria</taxon>
        <taxon>Bacillati</taxon>
        <taxon>Actinomycetota</taxon>
        <taxon>Coriobacteriia</taxon>
        <taxon>Eggerthellales</taxon>
        <taxon>Eggerthellaceae</taxon>
        <taxon>Phoenicibacter</taxon>
    </lineage>
</organism>
<dbReference type="InterPro" id="IPR027417">
    <property type="entry name" value="P-loop_NTPase"/>
</dbReference>
<sequence>MKAIYVIGGICNGKSVVCRYLEGKGAVYINLDDLSQEVLEKPEVLDKVQSLSEEIEIKDGKIDKDKLSQYLFSNTMTTHKFDKIVFPFIKDALDEKTKNLGDDDYVVVEYTGYYGQPREEDIFLKEANTVIWVESSFKDKLARGDKRGLPPFELTWRMRVQPFDEEYEAVADYVIHNNSTEEALDERVADIWASCC</sequence>
<evidence type="ECO:0000313" key="4">
    <source>
        <dbReference type="EMBL" id="MDO4841175.1"/>
    </source>
</evidence>
<name>A0AA43RIL4_9ACTN</name>
<dbReference type="SUPFAM" id="SSF52540">
    <property type="entry name" value="P-loop containing nucleoside triphosphate hydrolases"/>
    <property type="match status" value="1"/>
</dbReference>
<dbReference type="InterPro" id="IPR001977">
    <property type="entry name" value="Depp_CoAkinase"/>
</dbReference>
<comment type="subcellular location">
    <subcellularLocation>
        <location evidence="3">Cytoplasm</location>
    </subcellularLocation>
</comment>
<reference evidence="4" key="1">
    <citation type="submission" date="2023-07" db="EMBL/GenBank/DDBJ databases">
        <title>Between Cages and Wild: Unraveling the Impact of Captivity on Animal Microbiomes and Antimicrobial Resistance.</title>
        <authorList>
            <person name="Schmartz G.P."/>
            <person name="Rehner J."/>
            <person name="Schuff M.J."/>
            <person name="Becker S.L."/>
            <person name="Kravczyk M."/>
            <person name="Gurevich A."/>
            <person name="Francke R."/>
            <person name="Mueller R."/>
            <person name="Keller V."/>
            <person name="Keller A."/>
        </authorList>
    </citation>
    <scope>NUCLEOTIDE SEQUENCE</scope>
    <source>
        <strain evidence="4">S12M_St_49</strain>
    </source>
</reference>
<evidence type="ECO:0000256" key="1">
    <source>
        <dbReference type="ARBA" id="ARBA00022741"/>
    </source>
</evidence>
<comment type="catalytic activity">
    <reaction evidence="3">
        <text>3'-dephospho-CoA + ATP = ADP + CoA + H(+)</text>
        <dbReference type="Rhea" id="RHEA:18245"/>
        <dbReference type="ChEBI" id="CHEBI:15378"/>
        <dbReference type="ChEBI" id="CHEBI:30616"/>
        <dbReference type="ChEBI" id="CHEBI:57287"/>
        <dbReference type="ChEBI" id="CHEBI:57328"/>
        <dbReference type="ChEBI" id="CHEBI:456216"/>
        <dbReference type="EC" id="2.7.1.24"/>
    </reaction>
</comment>
<dbReference type="GO" id="GO:0004140">
    <property type="term" value="F:dephospho-CoA kinase activity"/>
    <property type="evidence" value="ECO:0007669"/>
    <property type="project" value="UniProtKB-UniRule"/>
</dbReference>
<keyword evidence="5" id="KW-1185">Reference proteome</keyword>
<comment type="similarity">
    <text evidence="3">Belongs to the CoaE family.</text>
</comment>
<keyword evidence="2 3" id="KW-0067">ATP-binding</keyword>
<protein>
    <recommendedName>
        <fullName evidence="3">Dephospho-CoA kinase</fullName>
        <ecNumber evidence="3">2.7.1.24</ecNumber>
    </recommendedName>
    <alternativeName>
        <fullName evidence="3">Dephosphocoenzyme A kinase</fullName>
    </alternativeName>
</protein>
<feature type="binding site" evidence="3">
    <location>
        <begin position="11"/>
        <end position="16"/>
    </location>
    <ligand>
        <name>ATP</name>
        <dbReference type="ChEBI" id="CHEBI:30616"/>
    </ligand>
</feature>
<keyword evidence="3" id="KW-0963">Cytoplasm</keyword>
<keyword evidence="3 4" id="KW-0418">Kinase</keyword>
<dbReference type="Gene3D" id="3.40.50.300">
    <property type="entry name" value="P-loop containing nucleotide triphosphate hydrolases"/>
    <property type="match status" value="1"/>
</dbReference>
<dbReference type="CDD" id="cd02022">
    <property type="entry name" value="DPCK"/>
    <property type="match status" value="1"/>
</dbReference>
<dbReference type="EC" id="2.7.1.24" evidence="3"/>
<evidence type="ECO:0000313" key="5">
    <source>
        <dbReference type="Proteomes" id="UP001168575"/>
    </source>
</evidence>
<dbReference type="HAMAP" id="MF_00376">
    <property type="entry name" value="Dephospho_CoA_kinase"/>
    <property type="match status" value="1"/>
</dbReference>
<comment type="pathway">
    <text evidence="3">Cofactor biosynthesis; coenzyme A biosynthesis; CoA from (R)-pantothenate: step 5/5.</text>
</comment>
<dbReference type="PROSITE" id="PS51219">
    <property type="entry name" value="DPCK"/>
    <property type="match status" value="1"/>
</dbReference>
<proteinExistence type="inferred from homology"/>
<evidence type="ECO:0000256" key="2">
    <source>
        <dbReference type="ARBA" id="ARBA00022840"/>
    </source>
</evidence>
<dbReference type="GO" id="GO:0015937">
    <property type="term" value="P:coenzyme A biosynthetic process"/>
    <property type="evidence" value="ECO:0007669"/>
    <property type="project" value="UniProtKB-UniRule"/>
</dbReference>
<dbReference type="Proteomes" id="UP001168575">
    <property type="component" value="Unassembled WGS sequence"/>
</dbReference>
<gene>
    <name evidence="3" type="primary">coaE</name>
    <name evidence="4" type="ORF">Q3982_00655</name>
</gene>
<keyword evidence="3" id="KW-0173">Coenzyme A biosynthesis</keyword>
<accession>A0AA43RIL4</accession>
<dbReference type="AlphaFoldDB" id="A0AA43RIL4"/>
<dbReference type="GO" id="GO:0005737">
    <property type="term" value="C:cytoplasm"/>
    <property type="evidence" value="ECO:0007669"/>
    <property type="project" value="UniProtKB-SubCell"/>
</dbReference>
<dbReference type="Pfam" id="PF01121">
    <property type="entry name" value="CoaE"/>
    <property type="match status" value="1"/>
</dbReference>
<evidence type="ECO:0000256" key="3">
    <source>
        <dbReference type="HAMAP-Rule" id="MF_00376"/>
    </source>
</evidence>